<dbReference type="EMBL" id="JBHSIM010000038">
    <property type="protein sequence ID" value="MFC4834197.1"/>
    <property type="molecule type" value="Genomic_DNA"/>
</dbReference>
<keyword evidence="12" id="KW-0067">ATP-binding</keyword>
<evidence type="ECO:0000256" key="10">
    <source>
        <dbReference type="ARBA" id="ARBA00022741"/>
    </source>
</evidence>
<evidence type="ECO:0000256" key="2">
    <source>
        <dbReference type="ARBA" id="ARBA00006683"/>
    </source>
</evidence>
<evidence type="ECO:0000256" key="15">
    <source>
        <dbReference type="ARBA" id="ARBA00023137"/>
    </source>
</evidence>
<evidence type="ECO:0000256" key="17">
    <source>
        <dbReference type="SAM" id="MobiDB-lite"/>
    </source>
</evidence>
<evidence type="ECO:0000256" key="16">
    <source>
        <dbReference type="ARBA" id="ARBA00051245"/>
    </source>
</evidence>
<dbReference type="EC" id="2.7.10.2" evidence="5"/>
<evidence type="ECO:0000256" key="18">
    <source>
        <dbReference type="SAM" id="Phobius"/>
    </source>
</evidence>
<keyword evidence="13 18" id="KW-1133">Transmembrane helix</keyword>
<feature type="transmembrane region" description="Helical" evidence="18">
    <location>
        <begin position="19"/>
        <end position="40"/>
    </location>
</feature>
<evidence type="ECO:0000313" key="21">
    <source>
        <dbReference type="EMBL" id="MFC4834197.1"/>
    </source>
</evidence>
<feature type="region of interest" description="Disordered" evidence="17">
    <location>
        <begin position="448"/>
        <end position="497"/>
    </location>
</feature>
<comment type="similarity">
    <text evidence="2">Belongs to the CpsC/CapA family.</text>
</comment>
<dbReference type="RefSeq" id="WP_274191918.1">
    <property type="nucleotide sequence ID" value="NZ_BAABHN010000038.1"/>
</dbReference>
<keyword evidence="8 21" id="KW-0808">Transferase</keyword>
<dbReference type="InterPro" id="IPR050445">
    <property type="entry name" value="Bact_polysacc_biosynth/exp"/>
</dbReference>
<dbReference type="InterPro" id="IPR027417">
    <property type="entry name" value="P-loop_NTPase"/>
</dbReference>
<dbReference type="CDD" id="cd05387">
    <property type="entry name" value="BY-kinase"/>
    <property type="match status" value="1"/>
</dbReference>
<proteinExistence type="inferred from homology"/>
<dbReference type="InterPro" id="IPR025669">
    <property type="entry name" value="AAA_dom"/>
</dbReference>
<evidence type="ECO:0000256" key="14">
    <source>
        <dbReference type="ARBA" id="ARBA00023136"/>
    </source>
</evidence>
<comment type="catalytic activity">
    <reaction evidence="16">
        <text>L-tyrosyl-[protein] + ATP = O-phospho-L-tyrosyl-[protein] + ADP + H(+)</text>
        <dbReference type="Rhea" id="RHEA:10596"/>
        <dbReference type="Rhea" id="RHEA-COMP:10136"/>
        <dbReference type="Rhea" id="RHEA-COMP:20101"/>
        <dbReference type="ChEBI" id="CHEBI:15378"/>
        <dbReference type="ChEBI" id="CHEBI:30616"/>
        <dbReference type="ChEBI" id="CHEBI:46858"/>
        <dbReference type="ChEBI" id="CHEBI:61978"/>
        <dbReference type="ChEBI" id="CHEBI:456216"/>
        <dbReference type="EC" id="2.7.10.2"/>
    </reaction>
</comment>
<evidence type="ECO:0000256" key="3">
    <source>
        <dbReference type="ARBA" id="ARBA00007316"/>
    </source>
</evidence>
<comment type="similarity">
    <text evidence="4">Belongs to the etk/wzc family.</text>
</comment>
<comment type="subcellular location">
    <subcellularLocation>
        <location evidence="1">Cell inner membrane</location>
        <topology evidence="1">Multi-pass membrane protein</topology>
    </subcellularLocation>
</comment>
<comment type="similarity">
    <text evidence="3">Belongs to the CpsD/CapB family.</text>
</comment>
<dbReference type="SUPFAM" id="SSF52540">
    <property type="entry name" value="P-loop containing nucleoside triphosphate hydrolases"/>
    <property type="match status" value="1"/>
</dbReference>
<sequence length="497" mass="52342">MSVNDVVVVVRRRWKEIGVVFGICLLIGFAYTFSMTPIYLSQTTIYITSQADNTTQAYQGGLLSEQRVQSYSQLLAGERVGQGVVERLGLPENASQIAAKMSASTQPDSVILVLSVRDSDPARSAAIANAGAASFSDLVAELEQPIGRPGPPQVIARVVQPAVPAAAPIEPRPALYLGLAAVLGLILGLGVGFLRDLLDTSVRSTDTVTNLTMAPIIGVMPKDSSIQDDALTVRRGTQSTHAEAARQIRTNLQFLSVDNPARRVLVTSSVPAEGKTTSVCNLALAISASGYSVCLVEADLRRPKAGSYLGLTSDVGLTTILAGRAELKDVLQSAGDRLTFLGSGAVPPNPSELLSSERMQNVLDELGAQFDYVLVDAPPLLPVSDAAALAPACDGVILFCRHGLLKAQQLRASVAILANVRARLLGAVLTFVPKADARVYGQYDSYYSDPSASSAGAPRPTARSQDTQSAARRPSPHRRAEVSDGADAPTVESRLGS</sequence>
<keyword evidence="7" id="KW-0997">Cell inner membrane</keyword>
<keyword evidence="14 18" id="KW-0472">Membrane</keyword>
<evidence type="ECO:0000256" key="4">
    <source>
        <dbReference type="ARBA" id="ARBA00008883"/>
    </source>
</evidence>
<accession>A0ABV9RM36</accession>
<name>A0ABV9RM36_9PSEU</name>
<keyword evidence="15" id="KW-0829">Tyrosine-protein kinase</keyword>
<keyword evidence="9 18" id="KW-0812">Transmembrane</keyword>
<protein>
    <recommendedName>
        <fullName evidence="5">non-specific protein-tyrosine kinase</fullName>
        <ecNumber evidence="5">2.7.10.2</ecNumber>
    </recommendedName>
</protein>
<dbReference type="Pfam" id="PF02706">
    <property type="entry name" value="Wzz"/>
    <property type="match status" value="1"/>
</dbReference>
<dbReference type="InterPro" id="IPR003856">
    <property type="entry name" value="LPS_length_determ_N"/>
</dbReference>
<dbReference type="Proteomes" id="UP001595909">
    <property type="component" value="Unassembled WGS sequence"/>
</dbReference>
<gene>
    <name evidence="21" type="ORF">ACFPEL_17405</name>
</gene>
<dbReference type="InterPro" id="IPR005702">
    <property type="entry name" value="Wzc-like_C"/>
</dbReference>
<keyword evidence="10" id="KW-0547">Nucleotide-binding</keyword>
<keyword evidence="22" id="KW-1185">Reference proteome</keyword>
<keyword evidence="11" id="KW-0418">Kinase</keyword>
<evidence type="ECO:0000259" key="19">
    <source>
        <dbReference type="Pfam" id="PF02706"/>
    </source>
</evidence>
<organism evidence="21 22">
    <name type="scientific">Actinomycetospora chibensis</name>
    <dbReference type="NCBI Taxonomy" id="663606"/>
    <lineage>
        <taxon>Bacteria</taxon>
        <taxon>Bacillati</taxon>
        <taxon>Actinomycetota</taxon>
        <taxon>Actinomycetes</taxon>
        <taxon>Pseudonocardiales</taxon>
        <taxon>Pseudonocardiaceae</taxon>
        <taxon>Actinomycetospora</taxon>
    </lineage>
</organism>
<evidence type="ECO:0000256" key="5">
    <source>
        <dbReference type="ARBA" id="ARBA00011903"/>
    </source>
</evidence>
<evidence type="ECO:0000256" key="1">
    <source>
        <dbReference type="ARBA" id="ARBA00004429"/>
    </source>
</evidence>
<evidence type="ECO:0000256" key="9">
    <source>
        <dbReference type="ARBA" id="ARBA00022692"/>
    </source>
</evidence>
<dbReference type="PANTHER" id="PTHR32309">
    <property type="entry name" value="TYROSINE-PROTEIN KINASE"/>
    <property type="match status" value="1"/>
</dbReference>
<evidence type="ECO:0000256" key="12">
    <source>
        <dbReference type="ARBA" id="ARBA00022840"/>
    </source>
</evidence>
<dbReference type="Pfam" id="PF13614">
    <property type="entry name" value="AAA_31"/>
    <property type="match status" value="1"/>
</dbReference>
<dbReference type="NCBIfam" id="TIGR01007">
    <property type="entry name" value="eps_fam"/>
    <property type="match status" value="1"/>
</dbReference>
<evidence type="ECO:0000256" key="8">
    <source>
        <dbReference type="ARBA" id="ARBA00022679"/>
    </source>
</evidence>
<feature type="domain" description="AAA" evidence="20">
    <location>
        <begin position="274"/>
        <end position="398"/>
    </location>
</feature>
<keyword evidence="6" id="KW-1003">Cell membrane</keyword>
<comment type="caution">
    <text evidence="21">The sequence shown here is derived from an EMBL/GenBank/DDBJ whole genome shotgun (WGS) entry which is preliminary data.</text>
</comment>
<feature type="domain" description="Polysaccharide chain length determinant N-terminal" evidence="19">
    <location>
        <begin position="4"/>
        <end position="80"/>
    </location>
</feature>
<dbReference type="GO" id="GO:0004715">
    <property type="term" value="F:non-membrane spanning protein tyrosine kinase activity"/>
    <property type="evidence" value="ECO:0007669"/>
    <property type="project" value="UniProtKB-EC"/>
</dbReference>
<reference evidence="22" key="1">
    <citation type="journal article" date="2019" name="Int. J. Syst. Evol. Microbiol.">
        <title>The Global Catalogue of Microorganisms (GCM) 10K type strain sequencing project: providing services to taxonomists for standard genome sequencing and annotation.</title>
        <authorList>
            <consortium name="The Broad Institute Genomics Platform"/>
            <consortium name="The Broad Institute Genome Sequencing Center for Infectious Disease"/>
            <person name="Wu L."/>
            <person name="Ma J."/>
        </authorList>
    </citation>
    <scope>NUCLEOTIDE SEQUENCE [LARGE SCALE GENOMIC DNA]</scope>
    <source>
        <strain evidence="22">CCUG 50347</strain>
    </source>
</reference>
<evidence type="ECO:0000259" key="20">
    <source>
        <dbReference type="Pfam" id="PF13614"/>
    </source>
</evidence>
<evidence type="ECO:0000256" key="7">
    <source>
        <dbReference type="ARBA" id="ARBA00022519"/>
    </source>
</evidence>
<evidence type="ECO:0000313" key="22">
    <source>
        <dbReference type="Proteomes" id="UP001595909"/>
    </source>
</evidence>
<evidence type="ECO:0000256" key="6">
    <source>
        <dbReference type="ARBA" id="ARBA00022475"/>
    </source>
</evidence>
<evidence type="ECO:0000256" key="13">
    <source>
        <dbReference type="ARBA" id="ARBA00022989"/>
    </source>
</evidence>
<feature type="compositionally biased region" description="Low complexity" evidence="17">
    <location>
        <begin position="448"/>
        <end position="473"/>
    </location>
</feature>
<evidence type="ECO:0000256" key="11">
    <source>
        <dbReference type="ARBA" id="ARBA00022777"/>
    </source>
</evidence>
<dbReference type="Gene3D" id="3.40.50.300">
    <property type="entry name" value="P-loop containing nucleotide triphosphate hydrolases"/>
    <property type="match status" value="1"/>
</dbReference>
<dbReference type="PANTHER" id="PTHR32309:SF13">
    <property type="entry name" value="FERRIC ENTEROBACTIN TRANSPORT PROTEIN FEPE"/>
    <property type="match status" value="1"/>
</dbReference>